<evidence type="ECO:0000256" key="2">
    <source>
        <dbReference type="ARBA" id="ARBA00022692"/>
    </source>
</evidence>
<reference evidence="6 7" key="1">
    <citation type="journal article" date="2019" name="Int. J. Syst. Evol. Microbiol.">
        <title>The Global Catalogue of Microorganisms (GCM) 10K type strain sequencing project: providing services to taxonomists for standard genome sequencing and annotation.</title>
        <authorList>
            <consortium name="The Broad Institute Genomics Platform"/>
            <consortium name="The Broad Institute Genome Sequencing Center for Infectious Disease"/>
            <person name="Wu L."/>
            <person name="Ma J."/>
        </authorList>
    </citation>
    <scope>NUCLEOTIDE SEQUENCE [LARGE SCALE GENOMIC DNA]</scope>
    <source>
        <strain evidence="6 7">JCM 13476</strain>
    </source>
</reference>
<evidence type="ECO:0000256" key="4">
    <source>
        <dbReference type="ARBA" id="ARBA00023136"/>
    </source>
</evidence>
<dbReference type="PANTHER" id="PTHR12714">
    <property type="entry name" value="PROTEIN-S ISOPRENYLCYSTEINE O-METHYLTRANSFERASE"/>
    <property type="match status" value="1"/>
</dbReference>
<proteinExistence type="predicted"/>
<evidence type="ECO:0000313" key="6">
    <source>
        <dbReference type="EMBL" id="GAA0378567.1"/>
    </source>
</evidence>
<dbReference type="EMBL" id="BAAAEJ010000002">
    <property type="protein sequence ID" value="GAA0378567.1"/>
    <property type="molecule type" value="Genomic_DNA"/>
</dbReference>
<keyword evidence="4 5" id="KW-0472">Membrane</keyword>
<name>A0ABN0Y0R9_9CAUL</name>
<keyword evidence="2 5" id="KW-0812">Transmembrane</keyword>
<evidence type="ECO:0000256" key="3">
    <source>
        <dbReference type="ARBA" id="ARBA00022989"/>
    </source>
</evidence>
<dbReference type="RefSeq" id="WP_167178462.1">
    <property type="nucleotide sequence ID" value="NZ_BAAAEJ010000002.1"/>
</dbReference>
<keyword evidence="3 5" id="KW-1133">Transmembrane helix</keyword>
<sequence length="157" mass="17158">MTDPRTSPGVKFPPPLIFLLFLLAGWGIEQVGPDFTLGLTEGLRRGLAIILIVVGLGFDGLAAGQMRRHQTAVEPWKGASNLLTDGLFAYTRNPIYLGFALTYLGFAVAMDSPVAVGLVVPCLIVVDRFVIPREEAHLSAVFGAAYEAYRQKVRRWI</sequence>
<evidence type="ECO:0000256" key="5">
    <source>
        <dbReference type="SAM" id="Phobius"/>
    </source>
</evidence>
<feature type="transmembrane region" description="Helical" evidence="5">
    <location>
        <begin position="12"/>
        <end position="28"/>
    </location>
</feature>
<comment type="caution">
    <text evidence="6">The sequence shown here is derived from an EMBL/GenBank/DDBJ whole genome shotgun (WGS) entry which is preliminary data.</text>
</comment>
<organism evidence="6 7">
    <name type="scientific">Brevundimonas terrae</name>
    <dbReference type="NCBI Taxonomy" id="363631"/>
    <lineage>
        <taxon>Bacteria</taxon>
        <taxon>Pseudomonadati</taxon>
        <taxon>Pseudomonadota</taxon>
        <taxon>Alphaproteobacteria</taxon>
        <taxon>Caulobacterales</taxon>
        <taxon>Caulobacteraceae</taxon>
        <taxon>Brevundimonas</taxon>
    </lineage>
</organism>
<dbReference type="Pfam" id="PF04191">
    <property type="entry name" value="PEMT"/>
    <property type="match status" value="1"/>
</dbReference>
<gene>
    <name evidence="6" type="ORF">GCM10009093_02050</name>
</gene>
<dbReference type="PANTHER" id="PTHR12714:SF11">
    <property type="entry name" value="PROTEIN C-TERMINAL S-ISOPRENYLCYSTEINE CARBOXYL O-METHYLTRANSFERASE"/>
    <property type="match status" value="1"/>
</dbReference>
<keyword evidence="7" id="KW-1185">Reference proteome</keyword>
<feature type="transmembrane region" description="Helical" evidence="5">
    <location>
        <begin position="48"/>
        <end position="66"/>
    </location>
</feature>
<evidence type="ECO:0000256" key="1">
    <source>
        <dbReference type="ARBA" id="ARBA00004127"/>
    </source>
</evidence>
<evidence type="ECO:0000313" key="7">
    <source>
        <dbReference type="Proteomes" id="UP001500791"/>
    </source>
</evidence>
<accession>A0ABN0Y0R9</accession>
<protein>
    <submittedName>
        <fullName evidence="6">Isoprenylcysteine carboxylmethyltransferase family protein</fullName>
    </submittedName>
</protein>
<dbReference type="Gene3D" id="1.20.120.1630">
    <property type="match status" value="1"/>
</dbReference>
<dbReference type="InterPro" id="IPR007318">
    <property type="entry name" value="Phopholipid_MeTrfase"/>
</dbReference>
<comment type="subcellular location">
    <subcellularLocation>
        <location evidence="1">Endomembrane system</location>
        <topology evidence="1">Multi-pass membrane protein</topology>
    </subcellularLocation>
</comment>
<dbReference type="Proteomes" id="UP001500791">
    <property type="component" value="Unassembled WGS sequence"/>
</dbReference>